<sequence>MDSPADDNYDTIFRDCVLLRSLSISGHNLLEGFSAAAKVNPTALPYLSHLKIGIPYTPLDTTAHQALFDFVASKTMLRCFDYSDGCYSEVAKLAPLLSTLRSLPALETLGLDVMLENVEAFGTFVDGLPRHISALRLSFLYTASVQQRSCSPLLGLVGTLRA</sequence>
<reference evidence="1 2" key="1">
    <citation type="journal article" date="2012" name="Science">
        <title>The Paleozoic origin of enzymatic lignin decomposition reconstructed from 31 fungal genomes.</title>
        <authorList>
            <person name="Floudas D."/>
            <person name="Binder M."/>
            <person name="Riley R."/>
            <person name="Barry K."/>
            <person name="Blanchette R.A."/>
            <person name="Henrissat B."/>
            <person name="Martinez A.T."/>
            <person name="Otillar R."/>
            <person name="Spatafora J.W."/>
            <person name="Yadav J.S."/>
            <person name="Aerts A."/>
            <person name="Benoit I."/>
            <person name="Boyd A."/>
            <person name="Carlson A."/>
            <person name="Copeland A."/>
            <person name="Coutinho P.M."/>
            <person name="de Vries R.P."/>
            <person name="Ferreira P."/>
            <person name="Findley K."/>
            <person name="Foster B."/>
            <person name="Gaskell J."/>
            <person name="Glotzer D."/>
            <person name="Gorecki P."/>
            <person name="Heitman J."/>
            <person name="Hesse C."/>
            <person name="Hori C."/>
            <person name="Igarashi K."/>
            <person name="Jurgens J.A."/>
            <person name="Kallen N."/>
            <person name="Kersten P."/>
            <person name="Kohler A."/>
            <person name="Kuees U."/>
            <person name="Kumar T.K.A."/>
            <person name="Kuo A."/>
            <person name="LaButti K."/>
            <person name="Larrondo L.F."/>
            <person name="Lindquist E."/>
            <person name="Ling A."/>
            <person name="Lombard V."/>
            <person name="Lucas S."/>
            <person name="Lundell T."/>
            <person name="Martin R."/>
            <person name="McLaughlin D.J."/>
            <person name="Morgenstern I."/>
            <person name="Morin E."/>
            <person name="Murat C."/>
            <person name="Nagy L.G."/>
            <person name="Nolan M."/>
            <person name="Ohm R.A."/>
            <person name="Patyshakuliyeva A."/>
            <person name="Rokas A."/>
            <person name="Ruiz-Duenas F.J."/>
            <person name="Sabat G."/>
            <person name="Salamov A."/>
            <person name="Samejima M."/>
            <person name="Schmutz J."/>
            <person name="Slot J.C."/>
            <person name="St John F."/>
            <person name="Stenlid J."/>
            <person name="Sun H."/>
            <person name="Sun S."/>
            <person name="Syed K."/>
            <person name="Tsang A."/>
            <person name="Wiebenga A."/>
            <person name="Young D."/>
            <person name="Pisabarro A."/>
            <person name="Eastwood D.C."/>
            <person name="Martin F."/>
            <person name="Cullen D."/>
            <person name="Grigoriev I.V."/>
            <person name="Hibbett D.S."/>
        </authorList>
    </citation>
    <scope>NUCLEOTIDE SEQUENCE</scope>
    <source>
        <strain evidence="2">FP-58527</strain>
    </source>
</reference>
<dbReference type="AlphaFoldDB" id="S8E216"/>
<evidence type="ECO:0000313" key="1">
    <source>
        <dbReference type="EMBL" id="EPS97468.1"/>
    </source>
</evidence>
<dbReference type="HOGENOM" id="CLU_1635440_0_0_1"/>
<accession>S8E216</accession>
<organism evidence="1 2">
    <name type="scientific">Fomitopsis schrenkii</name>
    <name type="common">Brown rot fungus</name>
    <dbReference type="NCBI Taxonomy" id="2126942"/>
    <lineage>
        <taxon>Eukaryota</taxon>
        <taxon>Fungi</taxon>
        <taxon>Dikarya</taxon>
        <taxon>Basidiomycota</taxon>
        <taxon>Agaricomycotina</taxon>
        <taxon>Agaricomycetes</taxon>
        <taxon>Polyporales</taxon>
        <taxon>Fomitopsis</taxon>
    </lineage>
</organism>
<dbReference type="InParanoid" id="S8E216"/>
<dbReference type="Proteomes" id="UP000015241">
    <property type="component" value="Unassembled WGS sequence"/>
</dbReference>
<gene>
    <name evidence="1" type="ORF">FOMPIDRAFT_1052445</name>
</gene>
<evidence type="ECO:0000313" key="2">
    <source>
        <dbReference type="Proteomes" id="UP000015241"/>
    </source>
</evidence>
<keyword evidence="2" id="KW-1185">Reference proteome</keyword>
<evidence type="ECO:0008006" key="3">
    <source>
        <dbReference type="Google" id="ProtNLM"/>
    </source>
</evidence>
<dbReference type="EMBL" id="KE504176">
    <property type="protein sequence ID" value="EPS97468.1"/>
    <property type="molecule type" value="Genomic_DNA"/>
</dbReference>
<proteinExistence type="predicted"/>
<name>S8E216_FOMSC</name>
<protein>
    <recommendedName>
        <fullName evidence="3">F-box domain-containing protein</fullName>
    </recommendedName>
</protein>